<accession>A0ABW0MFJ6</accession>
<organism evidence="1 2">
    <name type="scientific">Paraherbaspirillum soli</name>
    <dbReference type="NCBI Taxonomy" id="631222"/>
    <lineage>
        <taxon>Bacteria</taxon>
        <taxon>Pseudomonadati</taxon>
        <taxon>Pseudomonadota</taxon>
        <taxon>Betaproteobacteria</taxon>
        <taxon>Burkholderiales</taxon>
        <taxon>Oxalobacteraceae</taxon>
        <taxon>Paraherbaspirillum</taxon>
    </lineage>
</organism>
<dbReference type="Proteomes" id="UP001596045">
    <property type="component" value="Unassembled WGS sequence"/>
</dbReference>
<evidence type="ECO:0000313" key="2">
    <source>
        <dbReference type="Proteomes" id="UP001596045"/>
    </source>
</evidence>
<keyword evidence="2" id="KW-1185">Reference proteome</keyword>
<protein>
    <recommendedName>
        <fullName evidence="3">DUF262 domain-containing protein</fullName>
    </recommendedName>
</protein>
<evidence type="ECO:0008006" key="3">
    <source>
        <dbReference type="Google" id="ProtNLM"/>
    </source>
</evidence>
<name>A0ABW0MFJ6_9BURK</name>
<reference evidence="2" key="1">
    <citation type="journal article" date="2019" name="Int. J. Syst. Evol. Microbiol.">
        <title>The Global Catalogue of Microorganisms (GCM) 10K type strain sequencing project: providing services to taxonomists for standard genome sequencing and annotation.</title>
        <authorList>
            <consortium name="The Broad Institute Genomics Platform"/>
            <consortium name="The Broad Institute Genome Sequencing Center for Infectious Disease"/>
            <person name="Wu L."/>
            <person name="Ma J."/>
        </authorList>
    </citation>
    <scope>NUCLEOTIDE SEQUENCE [LARGE SCALE GENOMIC DNA]</scope>
    <source>
        <strain evidence="2">JCM 17066</strain>
    </source>
</reference>
<dbReference type="EMBL" id="JBHSMT010000028">
    <property type="protein sequence ID" value="MFC5475763.1"/>
    <property type="molecule type" value="Genomic_DNA"/>
</dbReference>
<proteinExistence type="predicted"/>
<dbReference type="RefSeq" id="WP_378999354.1">
    <property type="nucleotide sequence ID" value="NZ_JBHSMT010000028.1"/>
</dbReference>
<evidence type="ECO:0000313" key="1">
    <source>
        <dbReference type="EMBL" id="MFC5475763.1"/>
    </source>
</evidence>
<sequence length="392" mass="44188">MAHPLLILEDKNTRCASLLATIELGAYLDLVEKAYSEQGGLSGQRAPIRTKTALKIRNRLVQDLKNGAVIPPVVVGVVCGVTLKRKLKSLKTSEELVMLLEKNGLDLSIIDGMQRTTALREAFDTNNQSHFIRVEIWAAEKVSSLIYRMLVLNTGQVPWDLKRQLDTLYRPIISEVQKQLPGVQIIGLDETNRRSQAGEYRSTRVVELFLAFTSRSIDIDIKEKVAEEFIKIDLTEATSSDEFLPLFIRALDLMAKLDEQFDRIKQNSEGKTRVKNGKDIFTSSPGSIGFVVAVAELVLGAPGFDYDLISAKKNLEKIERIVKSLTKFIQKLDVPEFIEFVDLETLNQMLSVQSGKVGDHDRNLYKRAFITLLKRSKEIMVQGTMTPCWMSR</sequence>
<comment type="caution">
    <text evidence="1">The sequence shown here is derived from an EMBL/GenBank/DDBJ whole genome shotgun (WGS) entry which is preliminary data.</text>
</comment>
<gene>
    <name evidence="1" type="ORF">ACFPM8_17515</name>
</gene>